<dbReference type="AlphaFoldDB" id="A0A6M1R3T7"/>
<gene>
    <name evidence="2" type="ORF">G5C66_18520</name>
</gene>
<protein>
    <recommendedName>
        <fullName evidence="1">Immunity protein 52 domain-containing protein</fullName>
    </recommendedName>
</protein>
<name>A0A6M1R3T7_9ACTN</name>
<evidence type="ECO:0000259" key="1">
    <source>
        <dbReference type="Pfam" id="PF15579"/>
    </source>
</evidence>
<reference evidence="2 3" key="1">
    <citation type="submission" date="2020-02" db="EMBL/GenBank/DDBJ databases">
        <title>Whole-genome analyses of novel actinobacteria.</title>
        <authorList>
            <person name="Sahin N."/>
        </authorList>
    </citation>
    <scope>NUCLEOTIDE SEQUENCE [LARGE SCALE GENOMIC DNA]</scope>
    <source>
        <strain evidence="2 3">KC13</strain>
    </source>
</reference>
<dbReference type="RefSeq" id="WP_165112415.1">
    <property type="nucleotide sequence ID" value="NZ_JAALAA010000016.1"/>
</dbReference>
<dbReference type="InterPro" id="IPR028969">
    <property type="entry name" value="Imm52"/>
</dbReference>
<organism evidence="2 3">
    <name type="scientific">Nocardioides turkmenicus</name>
    <dbReference type="NCBI Taxonomy" id="2711220"/>
    <lineage>
        <taxon>Bacteria</taxon>
        <taxon>Bacillati</taxon>
        <taxon>Actinomycetota</taxon>
        <taxon>Actinomycetes</taxon>
        <taxon>Propionibacteriales</taxon>
        <taxon>Nocardioidaceae</taxon>
        <taxon>Nocardioides</taxon>
    </lineage>
</organism>
<feature type="domain" description="Immunity protein 52" evidence="1">
    <location>
        <begin position="9"/>
        <end position="178"/>
    </location>
</feature>
<sequence>MDEELIARGFWGPRQETAEQVADELGAFIAGLDEVLGEKISWVSPLLPGKPLEERDNALQAISDAFRENKDAPHLGISQSYRARGTRIDTAAITLVVGGYSESAKVRNSFVVKWRGADIATLADPILRRLVSAWDPDWAAVTSRSFTDALAEVQPVGKPGPKIGYLNYLSEARAQALPGGMDKHLTKLDNGGVVIGSGEGDGFLSVDKATEFAKVLRLSAAFSPTPTTRSKF</sequence>
<dbReference type="Pfam" id="PF15579">
    <property type="entry name" value="Imm52"/>
    <property type="match status" value="1"/>
</dbReference>
<comment type="caution">
    <text evidence="2">The sequence shown here is derived from an EMBL/GenBank/DDBJ whole genome shotgun (WGS) entry which is preliminary data.</text>
</comment>
<dbReference type="EMBL" id="JAALAA010000016">
    <property type="protein sequence ID" value="NGN94726.1"/>
    <property type="molecule type" value="Genomic_DNA"/>
</dbReference>
<proteinExistence type="predicted"/>
<evidence type="ECO:0000313" key="3">
    <source>
        <dbReference type="Proteomes" id="UP000483261"/>
    </source>
</evidence>
<evidence type="ECO:0000313" key="2">
    <source>
        <dbReference type="EMBL" id="NGN94726.1"/>
    </source>
</evidence>
<dbReference type="Proteomes" id="UP000483261">
    <property type="component" value="Unassembled WGS sequence"/>
</dbReference>
<accession>A0A6M1R3T7</accession>
<keyword evidence="3" id="KW-1185">Reference proteome</keyword>